<dbReference type="OMA" id="NIIVMGL"/>
<dbReference type="OrthoDB" id="8062484at2759"/>
<organism evidence="2 3">
    <name type="scientific">Folsomia candida</name>
    <name type="common">Springtail</name>
    <dbReference type="NCBI Taxonomy" id="158441"/>
    <lineage>
        <taxon>Eukaryota</taxon>
        <taxon>Metazoa</taxon>
        <taxon>Ecdysozoa</taxon>
        <taxon>Arthropoda</taxon>
        <taxon>Hexapoda</taxon>
        <taxon>Collembola</taxon>
        <taxon>Entomobryomorpha</taxon>
        <taxon>Isotomoidea</taxon>
        <taxon>Isotomidae</taxon>
        <taxon>Proisotominae</taxon>
        <taxon>Folsomia</taxon>
    </lineage>
</organism>
<reference evidence="2 3" key="1">
    <citation type="submission" date="2015-12" db="EMBL/GenBank/DDBJ databases">
        <title>The genome of Folsomia candida.</title>
        <authorList>
            <person name="Faddeeva A."/>
            <person name="Derks M.F."/>
            <person name="Anvar Y."/>
            <person name="Smit S."/>
            <person name="Van Straalen N."/>
            <person name="Roelofs D."/>
        </authorList>
    </citation>
    <scope>NUCLEOTIDE SEQUENCE [LARGE SCALE GENOMIC DNA]</scope>
    <source>
        <strain evidence="2 3">VU population</strain>
        <tissue evidence="2">Whole body</tissue>
    </source>
</reference>
<comment type="caution">
    <text evidence="2">The sequence shown here is derived from an EMBL/GenBank/DDBJ whole genome shotgun (WGS) entry which is preliminary data.</text>
</comment>
<feature type="coiled-coil region" evidence="1">
    <location>
        <begin position="30"/>
        <end position="96"/>
    </location>
</feature>
<proteinExistence type="predicted"/>
<dbReference type="Proteomes" id="UP000198287">
    <property type="component" value="Unassembled WGS sequence"/>
</dbReference>
<sequence>MAPVKIPGNVTLELVYTTLTNQNGIIMTQLDELKKSNNDILERLDKVEKEKDELKSNHSVIQEQVKTLRTDMGQHLDQLDGKIDEEINRLRRINNIIVMGLPEGEDGVRLAEELMQIILPNSTIEIKDERLGRDLNAEKPRPMRIRLSNEVEKQTALNNCKKLKGLHNFNKVSVKKDLTKMQQVLQKRTPVQTRARVAKRKNQQMEGENPTTIPTKIIKSTANTTMDMD</sequence>
<keyword evidence="3" id="KW-1185">Reference proteome</keyword>
<accession>A0A226EF83</accession>
<gene>
    <name evidence="2" type="ORF">Fcan01_08636</name>
</gene>
<evidence type="ECO:0000256" key="1">
    <source>
        <dbReference type="SAM" id="Coils"/>
    </source>
</evidence>
<keyword evidence="1" id="KW-0175">Coiled coil</keyword>
<dbReference type="EMBL" id="LNIX01000004">
    <property type="protein sequence ID" value="OXA55747.1"/>
    <property type="molecule type" value="Genomic_DNA"/>
</dbReference>
<protein>
    <submittedName>
        <fullName evidence="2">Uncharacterized protein</fullName>
    </submittedName>
</protein>
<evidence type="ECO:0000313" key="2">
    <source>
        <dbReference type="EMBL" id="OXA55747.1"/>
    </source>
</evidence>
<evidence type="ECO:0000313" key="3">
    <source>
        <dbReference type="Proteomes" id="UP000198287"/>
    </source>
</evidence>
<dbReference type="AlphaFoldDB" id="A0A226EF83"/>
<name>A0A226EF83_FOLCA</name>